<evidence type="ECO:0000313" key="2">
    <source>
        <dbReference type="EMBL" id="CAE0640468.1"/>
    </source>
</evidence>
<feature type="domain" description="Thioredoxin" evidence="1">
    <location>
        <begin position="2"/>
        <end position="151"/>
    </location>
</feature>
<organism evidence="2">
    <name type="scientific">Heterosigma akashiwo</name>
    <name type="common">Chromophytic alga</name>
    <name type="synonym">Heterosigma carterae</name>
    <dbReference type="NCBI Taxonomy" id="2829"/>
    <lineage>
        <taxon>Eukaryota</taxon>
        <taxon>Sar</taxon>
        <taxon>Stramenopiles</taxon>
        <taxon>Ochrophyta</taxon>
        <taxon>Raphidophyceae</taxon>
        <taxon>Chattonellales</taxon>
        <taxon>Chattonellaceae</taxon>
        <taxon>Heterosigma</taxon>
    </lineage>
</organism>
<dbReference type="EMBL" id="HBIU01042630">
    <property type="protein sequence ID" value="CAE0640468.1"/>
    <property type="molecule type" value="Transcribed_RNA"/>
</dbReference>
<gene>
    <name evidence="2" type="ORF">HAKA00212_LOCUS19289</name>
</gene>
<dbReference type="CDD" id="cd02966">
    <property type="entry name" value="TlpA_like_family"/>
    <property type="match status" value="1"/>
</dbReference>
<reference evidence="2" key="1">
    <citation type="submission" date="2021-01" db="EMBL/GenBank/DDBJ databases">
        <authorList>
            <person name="Corre E."/>
            <person name="Pelletier E."/>
            <person name="Niang G."/>
            <person name="Scheremetjew M."/>
            <person name="Finn R."/>
            <person name="Kale V."/>
            <person name="Holt S."/>
            <person name="Cochrane G."/>
            <person name="Meng A."/>
            <person name="Brown T."/>
            <person name="Cohen L."/>
        </authorList>
    </citation>
    <scope>NUCLEOTIDE SEQUENCE</scope>
    <source>
        <strain evidence="2">CCMP3107</strain>
    </source>
</reference>
<dbReference type="PANTHER" id="PTHR42852">
    <property type="entry name" value="THIOL:DISULFIDE INTERCHANGE PROTEIN DSBE"/>
    <property type="match status" value="1"/>
</dbReference>
<dbReference type="Gene3D" id="3.40.30.10">
    <property type="entry name" value="Glutaredoxin"/>
    <property type="match status" value="1"/>
</dbReference>
<accession>A0A6V1TV98</accession>
<dbReference type="PANTHER" id="PTHR42852:SF17">
    <property type="entry name" value="THIOREDOXIN-LIKE PROTEIN HI_1115"/>
    <property type="match status" value="1"/>
</dbReference>
<dbReference type="InterPro" id="IPR013766">
    <property type="entry name" value="Thioredoxin_domain"/>
</dbReference>
<name>A0A6V1TV98_HETAK</name>
<proteinExistence type="predicted"/>
<dbReference type="InterPro" id="IPR036249">
    <property type="entry name" value="Thioredoxin-like_sf"/>
</dbReference>
<dbReference type="InterPro" id="IPR050553">
    <property type="entry name" value="Thioredoxin_ResA/DsbE_sf"/>
</dbReference>
<dbReference type="SUPFAM" id="SSF52833">
    <property type="entry name" value="Thioredoxin-like"/>
    <property type="match status" value="1"/>
</dbReference>
<sequence>MECIGEIVPDLKLMKLEEDKDEETAEETSLLSLLAGKPTIVDFWSTFCKKCPAALTKLNELSQAHPEINFVAINIDDYEGSWNMISEREEWQHITHVYAEDDQKEIAMEKVGLKFLPYYLVLSEDGTVIQAGNSKDLDFNDLPRLFSQEQENQPPVQNVTENFTFTTDEDF</sequence>
<protein>
    <recommendedName>
        <fullName evidence="1">Thioredoxin domain-containing protein</fullName>
    </recommendedName>
</protein>
<dbReference type="AlphaFoldDB" id="A0A6V1TV98"/>
<evidence type="ECO:0000259" key="1">
    <source>
        <dbReference type="PROSITE" id="PS51352"/>
    </source>
</evidence>
<dbReference type="PROSITE" id="PS51352">
    <property type="entry name" value="THIOREDOXIN_2"/>
    <property type="match status" value="1"/>
</dbReference>
<dbReference type="InterPro" id="IPR012336">
    <property type="entry name" value="Thioredoxin-like_fold"/>
</dbReference>
<dbReference type="Pfam" id="PF13905">
    <property type="entry name" value="Thioredoxin_8"/>
    <property type="match status" value="1"/>
</dbReference>